<evidence type="ECO:0000313" key="1">
    <source>
        <dbReference type="EMBL" id="BAY82970.1"/>
    </source>
</evidence>
<dbReference type="Gene3D" id="3.40.50.2000">
    <property type="entry name" value="Glycogen Phosphorylase B"/>
    <property type="match status" value="1"/>
</dbReference>
<dbReference type="CDD" id="cd03801">
    <property type="entry name" value="GT4_PimA-like"/>
    <property type="match status" value="1"/>
</dbReference>
<dbReference type="EMBL" id="AP018227">
    <property type="protein sequence ID" value="BAY82970.1"/>
    <property type="molecule type" value="Genomic_DNA"/>
</dbReference>
<protein>
    <submittedName>
        <fullName evidence="1">Putative glycosyl transferase</fullName>
    </submittedName>
</protein>
<reference evidence="1 2" key="1">
    <citation type="submission" date="2017-06" db="EMBL/GenBank/DDBJ databases">
        <title>Genome sequencing of cyanobaciteial culture collection at National Institute for Environmental Studies (NIES).</title>
        <authorList>
            <person name="Hirose Y."/>
            <person name="Shimura Y."/>
            <person name="Fujisawa T."/>
            <person name="Nakamura Y."/>
            <person name="Kawachi M."/>
        </authorList>
    </citation>
    <scope>NUCLEOTIDE SEQUENCE [LARGE SCALE GENOMIC DNA]</scope>
    <source>
        <strain evidence="1 2">NIES-267</strain>
    </source>
</reference>
<gene>
    <name evidence="1" type="ORF">NIES267_24560</name>
</gene>
<proteinExistence type="predicted"/>
<dbReference type="Pfam" id="PF13692">
    <property type="entry name" value="Glyco_trans_1_4"/>
    <property type="match status" value="1"/>
</dbReference>
<dbReference type="GO" id="GO:0016757">
    <property type="term" value="F:glycosyltransferase activity"/>
    <property type="evidence" value="ECO:0007669"/>
    <property type="project" value="TreeGrafter"/>
</dbReference>
<keyword evidence="2" id="KW-1185">Reference proteome</keyword>
<dbReference type="OrthoDB" id="504011at2"/>
<sequence length="389" mass="43889">MKYHLALNTTSDVESFVSKTKSGKFPGHVMWEISQTLKAKIYQPINPEVLPRDRKLSKIIGSPECWALARQLSEKLDDNDVIYCDGEHLGIPIASLCSKKQKRPKIAVLFHNINRPKGYVALNAFQIESSIDLFVTGTNSQTKFLRRYLNLPKHRVFQIPSHPSTDTSFFIPKPVSREKVRPLIASGGLEKRDYKTLANAINDLKVDVKICAFSPNKTASKRTFPAIMPKNMYCGFYEWEDLVQLYCDADLVVLPLLNNNYQAGLSTLFEAMACRRPVIVTRSPKAGIINNLIDSGIVTGVSSGNSAQLKQAIQNLLHSPEQADKQAQLGYEFVCKYHNHNQYIQDLTTKFVSTFGNIDNHQVLIKENIQDLQTFSYTKSALDSQQTIF</sequence>
<dbReference type="AlphaFoldDB" id="A0A1Z4LNZ7"/>
<dbReference type="PANTHER" id="PTHR12526">
    <property type="entry name" value="GLYCOSYLTRANSFERASE"/>
    <property type="match status" value="1"/>
</dbReference>
<dbReference type="SUPFAM" id="SSF53756">
    <property type="entry name" value="UDP-Glycosyltransferase/glycogen phosphorylase"/>
    <property type="match status" value="1"/>
</dbReference>
<dbReference type="Proteomes" id="UP000218418">
    <property type="component" value="Chromosome"/>
</dbReference>
<evidence type="ECO:0000313" key="2">
    <source>
        <dbReference type="Proteomes" id="UP000218418"/>
    </source>
</evidence>
<organism evidence="1 2">
    <name type="scientific">Calothrix parasitica NIES-267</name>
    <dbReference type="NCBI Taxonomy" id="1973488"/>
    <lineage>
        <taxon>Bacteria</taxon>
        <taxon>Bacillati</taxon>
        <taxon>Cyanobacteriota</taxon>
        <taxon>Cyanophyceae</taxon>
        <taxon>Nostocales</taxon>
        <taxon>Calotrichaceae</taxon>
        <taxon>Calothrix</taxon>
    </lineage>
</organism>
<dbReference type="PANTHER" id="PTHR12526:SF590">
    <property type="entry name" value="ALPHA-MALTOSE-1-PHOSPHATE SYNTHASE"/>
    <property type="match status" value="1"/>
</dbReference>
<name>A0A1Z4LNZ7_9CYAN</name>
<keyword evidence="1" id="KW-0808">Transferase</keyword>
<accession>A0A1Z4LNZ7</accession>